<name>A0A655ATX5_MYCTX</name>
<gene>
    <name evidence="2" type="ORF">ERS027661_04864</name>
</gene>
<dbReference type="AlphaFoldDB" id="A0A655ATX5"/>
<organism evidence="2 3">
    <name type="scientific">Mycobacterium tuberculosis</name>
    <dbReference type="NCBI Taxonomy" id="1773"/>
    <lineage>
        <taxon>Bacteria</taxon>
        <taxon>Bacillati</taxon>
        <taxon>Actinomycetota</taxon>
        <taxon>Actinomycetes</taxon>
        <taxon>Mycobacteriales</taxon>
        <taxon>Mycobacteriaceae</taxon>
        <taxon>Mycobacterium</taxon>
        <taxon>Mycobacterium tuberculosis complex</taxon>
    </lineage>
</organism>
<accession>A0A655ATX5</accession>
<proteinExistence type="predicted"/>
<reference evidence="2 3" key="1">
    <citation type="submission" date="2015-03" db="EMBL/GenBank/DDBJ databases">
        <authorList>
            <consortium name="Pathogen Informatics"/>
        </authorList>
    </citation>
    <scope>NUCLEOTIDE SEQUENCE [LARGE SCALE GENOMIC DNA]</scope>
    <source>
        <strain evidence="2 3">Bir 187</strain>
    </source>
</reference>
<evidence type="ECO:0000313" key="3">
    <source>
        <dbReference type="Proteomes" id="UP000049023"/>
    </source>
</evidence>
<sequence length="95" mass="10292">MTTGLQVAHDFNLLLGQQCGSHIGDPGVPSDPPSRSPVVTREQHRWCGGQCSHRRDGLHGIRTKLIGEPEHTDGNSIQQDDGGSGAGRKERRQLC</sequence>
<dbReference type="Proteomes" id="UP000049023">
    <property type="component" value="Unassembled WGS sequence"/>
</dbReference>
<evidence type="ECO:0000313" key="2">
    <source>
        <dbReference type="EMBL" id="CKT98721.1"/>
    </source>
</evidence>
<dbReference type="EMBL" id="CNFU01002020">
    <property type="protein sequence ID" value="CKT98721.1"/>
    <property type="molecule type" value="Genomic_DNA"/>
</dbReference>
<feature type="compositionally biased region" description="Basic and acidic residues" evidence="1">
    <location>
        <begin position="64"/>
        <end position="73"/>
    </location>
</feature>
<evidence type="ECO:0000256" key="1">
    <source>
        <dbReference type="SAM" id="MobiDB-lite"/>
    </source>
</evidence>
<feature type="region of interest" description="Disordered" evidence="1">
    <location>
        <begin position="64"/>
        <end position="95"/>
    </location>
</feature>
<feature type="region of interest" description="Disordered" evidence="1">
    <location>
        <begin position="22"/>
        <end position="42"/>
    </location>
</feature>
<protein>
    <submittedName>
        <fullName evidence="2">Uncharacterized protein</fullName>
    </submittedName>
</protein>